<protein>
    <submittedName>
        <fullName evidence="3">Uncharacterized protein</fullName>
    </submittedName>
</protein>
<dbReference type="GO" id="GO:0035091">
    <property type="term" value="F:phosphatidylinositol binding"/>
    <property type="evidence" value="ECO:0007669"/>
    <property type="project" value="TreeGrafter"/>
</dbReference>
<accession>A0AAE1C1B5</accession>
<dbReference type="EMBL" id="JAUTXT010000018">
    <property type="protein sequence ID" value="KAK3674636.1"/>
    <property type="molecule type" value="Genomic_DNA"/>
</dbReference>
<name>A0AAE1C1B5_9PEZI</name>
<gene>
    <name evidence="3" type="ORF">LTR78_005358</name>
</gene>
<dbReference type="PANTHER" id="PTHR47185:SF2">
    <property type="entry name" value="FUNGAL PROTEIN"/>
    <property type="match status" value="1"/>
</dbReference>
<feature type="domain" description="PX" evidence="1">
    <location>
        <begin position="168"/>
        <end position="358"/>
    </location>
</feature>
<evidence type="ECO:0000259" key="2">
    <source>
        <dbReference type="Pfam" id="PF12828"/>
    </source>
</evidence>
<comment type="caution">
    <text evidence="3">The sequence shown here is derived from an EMBL/GenBank/DDBJ whole genome shotgun (WGS) entry which is preliminary data.</text>
</comment>
<evidence type="ECO:0000313" key="4">
    <source>
        <dbReference type="Proteomes" id="UP001274830"/>
    </source>
</evidence>
<dbReference type="Pfam" id="PF12825">
    <property type="entry name" value="DUF3818"/>
    <property type="match status" value="2"/>
</dbReference>
<dbReference type="PANTHER" id="PTHR47185">
    <property type="entry name" value="PX DOMAIN-CONTAINING PROTEIN YPR097W"/>
    <property type="match status" value="1"/>
</dbReference>
<reference evidence="3" key="1">
    <citation type="submission" date="2023-07" db="EMBL/GenBank/DDBJ databases">
        <title>Black Yeasts Isolated from many extreme environments.</title>
        <authorList>
            <person name="Coleine C."/>
            <person name="Stajich J.E."/>
            <person name="Selbmann L."/>
        </authorList>
    </citation>
    <scope>NUCLEOTIDE SEQUENCE</scope>
    <source>
        <strain evidence="3">CCFEE 5485</strain>
    </source>
</reference>
<dbReference type="InterPro" id="IPR024555">
    <property type="entry name" value="PX-associated"/>
</dbReference>
<proteinExistence type="predicted"/>
<feature type="domain" description="PX" evidence="1">
    <location>
        <begin position="361"/>
        <end position="486"/>
    </location>
</feature>
<dbReference type="InterPro" id="IPR047168">
    <property type="entry name" value="LEC1-like"/>
</dbReference>
<evidence type="ECO:0000313" key="3">
    <source>
        <dbReference type="EMBL" id="KAK3674636.1"/>
    </source>
</evidence>
<dbReference type="InterPro" id="IPR024554">
    <property type="entry name" value="LEC1-like_C"/>
</dbReference>
<dbReference type="AlphaFoldDB" id="A0AAE1C1B5"/>
<dbReference type="Proteomes" id="UP001274830">
    <property type="component" value="Unassembled WGS sequence"/>
</dbReference>
<sequence>MADTASLTATQQHALFDILTHHETYQEISDFRQPGAIKQYGPPFQDDLTTSDSPILQALLSKFVLKLPGLRDVSPDFWKTRIADLIDELAQAELSESYDKGILGVRKTLATAISALIEYPARGTLGGVPEKKDRERNKKYDTSNPDDVMRSWHDALQEMVYGDLIDVLFAKAAETDDLTKHPSLVQAMHEFVVVKISLASLMHYTLVLSPEGPTLLRMISSVHGMLPYTIIRQTLKIGNVATMISAMMRVVLAKASVSTVTNWMGLTSGADEGMNLLQQIISQVLSWDKRELKKRAEKIEKDKSGPPKEVLTELRSWISDRSRAEHEECRRQSRDQNMSIVAVIMATSSHSIEMKEDQHAKALEYLAFQLGVRDRQEIIRVMCHRNPDHLSAGVRDGVDAYTPMIRHVHQAVNLSDTVWDFERFLTDMLKMSKPSGNKGEEKPPSVEDYVDLLHRHQASSHKFLHQVAKNGKEVMGWWMEYVHMAAAQFKVDETPPKTDAVVPDKIAAGGIQPALASAFINLISSEQNEVLAELDAWSKYLDDLHAASATRIASVIKRSGSTPYGPGAYLARWQQLLDSTVVTPGKAKGKVRYGGSKSVKEEARKDIEGNDAGFVTEEQAEKAIGRDGVEVPEAGRTVELLGGRFREVIAGG</sequence>
<keyword evidence="4" id="KW-1185">Reference proteome</keyword>
<organism evidence="3 4">
    <name type="scientific">Recurvomyces mirabilis</name>
    <dbReference type="NCBI Taxonomy" id="574656"/>
    <lineage>
        <taxon>Eukaryota</taxon>
        <taxon>Fungi</taxon>
        <taxon>Dikarya</taxon>
        <taxon>Ascomycota</taxon>
        <taxon>Pezizomycotina</taxon>
        <taxon>Dothideomycetes</taxon>
        <taxon>Dothideomycetidae</taxon>
        <taxon>Mycosphaerellales</taxon>
        <taxon>Teratosphaeriaceae</taxon>
        <taxon>Recurvomyces</taxon>
    </lineage>
</organism>
<evidence type="ECO:0000259" key="1">
    <source>
        <dbReference type="Pfam" id="PF12825"/>
    </source>
</evidence>
<dbReference type="Pfam" id="PF12828">
    <property type="entry name" value="PXB"/>
    <property type="match status" value="1"/>
</dbReference>
<feature type="domain" description="PX-associated" evidence="2">
    <location>
        <begin position="5"/>
        <end position="121"/>
    </location>
</feature>